<dbReference type="PANTHER" id="PTHR12302">
    <property type="entry name" value="EBNA2 BINDING PROTEIN P100"/>
    <property type="match status" value="1"/>
</dbReference>
<dbReference type="PROSITE" id="PS50830">
    <property type="entry name" value="TNASE_3"/>
    <property type="match status" value="1"/>
</dbReference>
<dbReference type="EMBL" id="LT670817">
    <property type="protein sequence ID" value="SHG79192.1"/>
    <property type="molecule type" value="Genomic_DNA"/>
</dbReference>
<organism evidence="2 3">
    <name type="scientific">Bradyrhizobium erythrophlei</name>
    <dbReference type="NCBI Taxonomy" id="1437360"/>
    <lineage>
        <taxon>Bacteria</taxon>
        <taxon>Pseudomonadati</taxon>
        <taxon>Pseudomonadota</taxon>
        <taxon>Alphaproteobacteria</taxon>
        <taxon>Hyphomicrobiales</taxon>
        <taxon>Nitrobacteraceae</taxon>
        <taxon>Bradyrhizobium</taxon>
    </lineage>
</organism>
<keyword evidence="2" id="KW-0255">Endonuclease</keyword>
<sequence length="259" mass="28035">MLPPIWGIEKRKHAMKTVRVARISVIAFGLFVVAASATQSAEIASGIPRIVDGDTVQIGSAKIRFAGIDAPETDQVCLDAKGEKWACGVTARDELIKYSAGRSWDCDLVGSDRYGRSLGKCFIEGGDISAWMVRSGWALSFVRYSHDYDRDEEIAREANAGLWAGAFIAPWDWRHRNAATVVLGALSVPVDAQKTLLGAVSSEGAPSPDCTIKASVGHGECIYHLPGDRWYGKMRMDPGKRWFCSVGEAEAAGCRAPKS</sequence>
<name>A0A1M5MQ41_9BRAD</name>
<dbReference type="Proteomes" id="UP000189796">
    <property type="component" value="Chromosome I"/>
</dbReference>
<evidence type="ECO:0000313" key="3">
    <source>
        <dbReference type="Proteomes" id="UP000189796"/>
    </source>
</evidence>
<dbReference type="Gene3D" id="2.40.50.90">
    <property type="match status" value="1"/>
</dbReference>
<keyword evidence="2" id="KW-0378">Hydrolase</keyword>
<evidence type="ECO:0000259" key="1">
    <source>
        <dbReference type="PROSITE" id="PS50830"/>
    </source>
</evidence>
<accession>A0A1M5MQ41</accession>
<feature type="domain" description="TNase-like" evidence="1">
    <location>
        <begin position="41"/>
        <end position="165"/>
    </location>
</feature>
<gene>
    <name evidence="2" type="ORF">SAMN05443248_2669</name>
</gene>
<reference evidence="2 3" key="1">
    <citation type="submission" date="2016-11" db="EMBL/GenBank/DDBJ databases">
        <authorList>
            <person name="Jaros S."/>
            <person name="Januszkiewicz K."/>
            <person name="Wedrychowicz H."/>
        </authorList>
    </citation>
    <scope>NUCLEOTIDE SEQUENCE [LARGE SCALE GENOMIC DNA]</scope>
    <source>
        <strain evidence="2 3">GAS138</strain>
    </source>
</reference>
<evidence type="ECO:0000313" key="2">
    <source>
        <dbReference type="EMBL" id="SHG79192.1"/>
    </source>
</evidence>
<dbReference type="SMART" id="SM00318">
    <property type="entry name" value="SNc"/>
    <property type="match status" value="1"/>
</dbReference>
<protein>
    <submittedName>
        <fullName evidence="2">Endonuclease YncB, thermonuclease family</fullName>
    </submittedName>
</protein>
<proteinExistence type="predicted"/>
<dbReference type="SUPFAM" id="SSF50199">
    <property type="entry name" value="Staphylococcal nuclease"/>
    <property type="match status" value="1"/>
</dbReference>
<dbReference type="AlphaFoldDB" id="A0A1M5MQ41"/>
<keyword evidence="2" id="KW-0540">Nuclease</keyword>
<dbReference type="GO" id="GO:0004519">
    <property type="term" value="F:endonuclease activity"/>
    <property type="evidence" value="ECO:0007669"/>
    <property type="project" value="UniProtKB-KW"/>
</dbReference>
<dbReference type="InterPro" id="IPR035437">
    <property type="entry name" value="SNase_OB-fold_sf"/>
</dbReference>
<dbReference type="PANTHER" id="PTHR12302:SF26">
    <property type="entry name" value="BLR1266 PROTEIN"/>
    <property type="match status" value="1"/>
</dbReference>
<dbReference type="Pfam" id="PF00565">
    <property type="entry name" value="SNase"/>
    <property type="match status" value="1"/>
</dbReference>
<dbReference type="InterPro" id="IPR016071">
    <property type="entry name" value="Staphylococal_nuclease_OB-fold"/>
</dbReference>